<feature type="region of interest" description="Disordered" evidence="2">
    <location>
        <begin position="214"/>
        <end position="233"/>
    </location>
</feature>
<comment type="similarity">
    <text evidence="1">Belongs to the FAM124 family.</text>
</comment>
<dbReference type="Proteomes" id="UP000694865">
    <property type="component" value="Unplaced"/>
</dbReference>
<evidence type="ECO:0000256" key="2">
    <source>
        <dbReference type="SAM" id="MobiDB-lite"/>
    </source>
</evidence>
<organism evidence="4 5">
    <name type="scientific">Saccoglossus kowalevskii</name>
    <name type="common">Acorn worm</name>
    <dbReference type="NCBI Taxonomy" id="10224"/>
    <lineage>
        <taxon>Eukaryota</taxon>
        <taxon>Metazoa</taxon>
        <taxon>Hemichordata</taxon>
        <taxon>Enteropneusta</taxon>
        <taxon>Harrimaniidae</taxon>
        <taxon>Saccoglossus</taxon>
    </lineage>
</organism>
<dbReference type="Pfam" id="PF15067">
    <property type="entry name" value="FAM124"/>
    <property type="match status" value="1"/>
</dbReference>
<name>A0ABM0GQZ4_SACKO</name>
<dbReference type="RefSeq" id="XP_002735384.1">
    <property type="nucleotide sequence ID" value="XM_002735338.2"/>
</dbReference>
<feature type="domain" description="FAM124" evidence="3">
    <location>
        <begin position="174"/>
        <end position="407"/>
    </location>
</feature>
<evidence type="ECO:0000256" key="1">
    <source>
        <dbReference type="ARBA" id="ARBA00006440"/>
    </source>
</evidence>
<keyword evidence="4" id="KW-1185">Reference proteome</keyword>
<sequence length="412" mass="47002">MASLPVDDCDGIIHDVDHSSDEVDFGTAVIHLSRDADIPPKYFLHKIFSPMMDDMSSYQRCSERPPKLKLLHKDWGHNVSKILEGPGVLALVALEKLPLDEHHAMRVYQYITDRLKHRKCEILRWDITHLLLYFHIAADYENLGQLFLDGKLDDCEGFKVIRIEPCVLTNPPRCMVEIEMPINTGDLLRTSMIPIITPFSSALTHVTIRETGCDNNSDHSEDGMPPSKHRKVDRSVPSVGVTMMFTGQMQRRAVKSAKCLASAPWEMYSLPEAVTKVVDYDTQYFHNVEQDMPMWAVKTGCPMSGIRMSLFVRERSNFDTMDQFYRNITGLTPFERDLNNSDVRYATFTLSPKAEFTLVHYPGVNARSLENVSLYFRVNSPSKAIGAEKVSDDHWQLKDFEGNRVVLFLPTV</sequence>
<dbReference type="InterPro" id="IPR046365">
    <property type="entry name" value="FAM124_dom"/>
</dbReference>
<evidence type="ECO:0000313" key="5">
    <source>
        <dbReference type="RefSeq" id="XP_002735384.1"/>
    </source>
</evidence>
<gene>
    <name evidence="5" type="primary">LOC100374528</name>
</gene>
<evidence type="ECO:0000259" key="3">
    <source>
        <dbReference type="Pfam" id="PF15067"/>
    </source>
</evidence>
<dbReference type="PANTHER" id="PTHR14715:SF7">
    <property type="entry name" value="FAM124 DOMAIN-CONTAINING PROTEIN"/>
    <property type="match status" value="1"/>
</dbReference>
<proteinExistence type="inferred from homology"/>
<dbReference type="InterPro" id="IPR029380">
    <property type="entry name" value="FAM124"/>
</dbReference>
<reference evidence="5" key="1">
    <citation type="submission" date="2025-08" db="UniProtKB">
        <authorList>
            <consortium name="RefSeq"/>
        </authorList>
    </citation>
    <scope>IDENTIFICATION</scope>
    <source>
        <tissue evidence="5">Testes</tissue>
    </source>
</reference>
<evidence type="ECO:0000313" key="4">
    <source>
        <dbReference type="Proteomes" id="UP000694865"/>
    </source>
</evidence>
<dbReference type="GeneID" id="100374528"/>
<protein>
    <submittedName>
        <fullName evidence="5">Uncharacterized protein LOC100374528</fullName>
    </submittedName>
</protein>
<dbReference type="PANTHER" id="PTHR14715">
    <property type="entry name" value="FAM124 DOMAIN-CONTAINING PROTEIN-RELATED"/>
    <property type="match status" value="1"/>
</dbReference>
<accession>A0ABM0GQZ4</accession>